<dbReference type="CDD" id="cd00082">
    <property type="entry name" value="HisKA"/>
    <property type="match status" value="1"/>
</dbReference>
<dbReference type="InterPro" id="IPR004358">
    <property type="entry name" value="Sig_transdc_His_kin-like_C"/>
</dbReference>
<evidence type="ECO:0000256" key="3">
    <source>
        <dbReference type="ARBA" id="ARBA00012438"/>
    </source>
</evidence>
<evidence type="ECO:0000256" key="1">
    <source>
        <dbReference type="ARBA" id="ARBA00000085"/>
    </source>
</evidence>
<dbReference type="RefSeq" id="WP_202995118.1">
    <property type="nucleotide sequence ID" value="NZ_JAENHO010000008.1"/>
</dbReference>
<keyword evidence="15" id="KW-1185">Reference proteome</keyword>
<dbReference type="Pfam" id="PF05227">
    <property type="entry name" value="CHASE3"/>
    <property type="match status" value="1"/>
</dbReference>
<comment type="catalytic activity">
    <reaction evidence="1">
        <text>ATP + protein L-histidine = ADP + protein N-phospho-L-histidine.</text>
        <dbReference type="EC" id="2.7.13.3"/>
    </reaction>
</comment>
<dbReference type="CDD" id="cd06225">
    <property type="entry name" value="HAMP"/>
    <property type="match status" value="1"/>
</dbReference>
<dbReference type="Gene3D" id="3.30.565.10">
    <property type="entry name" value="Histidine kinase-like ATPase, C-terminal domain"/>
    <property type="match status" value="1"/>
</dbReference>
<dbReference type="Pfam" id="PF00512">
    <property type="entry name" value="HisKA"/>
    <property type="match status" value="1"/>
</dbReference>
<dbReference type="SUPFAM" id="SSF47384">
    <property type="entry name" value="Homodimeric domain of signal transducing histidine kinase"/>
    <property type="match status" value="1"/>
</dbReference>
<evidence type="ECO:0000256" key="5">
    <source>
        <dbReference type="ARBA" id="ARBA00022679"/>
    </source>
</evidence>
<keyword evidence="5" id="KW-0808">Transferase</keyword>
<feature type="domain" description="HAMP" evidence="13">
    <location>
        <begin position="208"/>
        <end position="260"/>
    </location>
</feature>
<dbReference type="Pfam" id="PF02518">
    <property type="entry name" value="HATPase_c"/>
    <property type="match status" value="1"/>
</dbReference>
<accession>A0ABS1VVI1</accession>
<dbReference type="Gene3D" id="6.10.340.10">
    <property type="match status" value="1"/>
</dbReference>
<feature type="transmembrane region" description="Helical" evidence="11">
    <location>
        <begin position="180"/>
        <end position="205"/>
    </location>
</feature>
<dbReference type="PANTHER" id="PTHR42878:SF13">
    <property type="entry name" value="HISTIDINE KINASE"/>
    <property type="match status" value="1"/>
</dbReference>
<dbReference type="Gene3D" id="1.10.287.130">
    <property type="match status" value="1"/>
</dbReference>
<keyword evidence="9" id="KW-0902">Two-component regulatory system</keyword>
<dbReference type="CDD" id="cd00075">
    <property type="entry name" value="HATPase"/>
    <property type="match status" value="1"/>
</dbReference>
<dbReference type="InterPro" id="IPR007891">
    <property type="entry name" value="CHASE3"/>
</dbReference>
<dbReference type="PANTHER" id="PTHR42878">
    <property type="entry name" value="TWO-COMPONENT HISTIDINE KINASE"/>
    <property type="match status" value="1"/>
</dbReference>
<reference evidence="14 15" key="1">
    <citation type="submission" date="2021-01" db="EMBL/GenBank/DDBJ databases">
        <title>Actinoplanes sp. nov. LDG1-01 isolated from lichen.</title>
        <authorList>
            <person name="Saeng-In P."/>
            <person name="Phongsopitanun W."/>
            <person name="Kanchanasin P."/>
            <person name="Yuki M."/>
            <person name="Kudo T."/>
            <person name="Ohkuma M."/>
            <person name="Tanasupawat S."/>
        </authorList>
    </citation>
    <scope>NUCLEOTIDE SEQUENCE [LARGE SCALE GENOMIC DNA]</scope>
    <source>
        <strain evidence="14 15">LDG1-01</strain>
    </source>
</reference>
<evidence type="ECO:0000256" key="4">
    <source>
        <dbReference type="ARBA" id="ARBA00022553"/>
    </source>
</evidence>
<evidence type="ECO:0000256" key="11">
    <source>
        <dbReference type="SAM" id="Phobius"/>
    </source>
</evidence>
<evidence type="ECO:0000259" key="13">
    <source>
        <dbReference type="PROSITE" id="PS50885"/>
    </source>
</evidence>
<dbReference type="SMART" id="SM00388">
    <property type="entry name" value="HisKA"/>
    <property type="match status" value="1"/>
</dbReference>
<dbReference type="SUPFAM" id="SSF55874">
    <property type="entry name" value="ATPase domain of HSP90 chaperone/DNA topoisomerase II/histidine kinase"/>
    <property type="match status" value="1"/>
</dbReference>
<name>A0ABS1VVI1_9ACTN</name>
<evidence type="ECO:0000313" key="14">
    <source>
        <dbReference type="EMBL" id="MBL7258480.1"/>
    </source>
</evidence>
<keyword evidence="11" id="KW-0472">Membrane</keyword>
<sequence length="655" mass="70725">MIFERFAFTRLKYRVAGGFAVLLLLFLALIVAHFVVSEREREQQESHATRIDVARDDNRAVLQYMTDAETGIRGFQLTGDPAFLEPYTSGRAGAFSAMDRLAGDPLDAETARLLLAERQAAEGWLYGYAIPIVNAGEPDTDAGRAARGKDLFDRLRTANADVFAAVESFERRVGDDERAVATYSTLLFAGLAALVVAAGLGLALLHQRHLLVPLEHIRLTLRRLADGDLSARATPAGPGELRAVVGTLNDLAARTEQLISAERARVARSELRQAVTVQLQEDGEPLDMAWRIAEMIGTTLGAEAVHSRITIQAGVPIETTWPRDAEPLDPSIAEQARSCAPGGSLRPAGLPGGLVIPLSGDAGCPPGMICLIRPDRPAWSEEERRLLIGLGREIDHAAHQERLRLRQARLINELRVLDEQKDVFVATVTHELRTPLTSILGYSEMLVEDEEHVIGLSLVQKRGVEAILRNAHRLEATVADLLLLDRSNERIGDSEAVPVDLARLVGEVHGTLGTAARAKDLECELSTEPAWVRGDSAQLERAVRNLLDNAVKFTAPGGHLECRLTCAGDRAVVTVTDTGIGIPADDVPGLFTPFHRAANAMDQAVQGNGLGLAIVRNIVNDHGGTVTAHSELGRGSTFTMALPRIAAMPSRSGRG</sequence>
<dbReference type="InterPro" id="IPR036097">
    <property type="entry name" value="HisK_dim/P_sf"/>
</dbReference>
<dbReference type="InterPro" id="IPR003661">
    <property type="entry name" value="HisK_dim/P_dom"/>
</dbReference>
<evidence type="ECO:0000256" key="7">
    <source>
        <dbReference type="ARBA" id="ARBA00022777"/>
    </source>
</evidence>
<dbReference type="InterPro" id="IPR003594">
    <property type="entry name" value="HATPase_dom"/>
</dbReference>
<comment type="caution">
    <text evidence="14">The sequence shown here is derived from an EMBL/GenBank/DDBJ whole genome shotgun (WGS) entry which is preliminary data.</text>
</comment>
<protein>
    <recommendedName>
        <fullName evidence="10">Sensor-like histidine kinase SenX3</fullName>
        <ecNumber evidence="3">2.7.13.3</ecNumber>
    </recommendedName>
</protein>
<dbReference type="Proteomes" id="UP000598996">
    <property type="component" value="Unassembled WGS sequence"/>
</dbReference>
<dbReference type="EMBL" id="JAENHO010000008">
    <property type="protein sequence ID" value="MBL7258480.1"/>
    <property type="molecule type" value="Genomic_DNA"/>
</dbReference>
<dbReference type="PROSITE" id="PS50885">
    <property type="entry name" value="HAMP"/>
    <property type="match status" value="1"/>
</dbReference>
<keyword evidence="6 11" id="KW-0812">Transmembrane</keyword>
<proteinExistence type="predicted"/>
<feature type="domain" description="Histidine kinase" evidence="12">
    <location>
        <begin position="427"/>
        <end position="646"/>
    </location>
</feature>
<evidence type="ECO:0000259" key="12">
    <source>
        <dbReference type="PROSITE" id="PS50109"/>
    </source>
</evidence>
<feature type="transmembrane region" description="Helical" evidence="11">
    <location>
        <begin position="15"/>
        <end position="36"/>
    </location>
</feature>
<evidence type="ECO:0000256" key="10">
    <source>
        <dbReference type="ARBA" id="ARBA00039401"/>
    </source>
</evidence>
<dbReference type="PROSITE" id="PS50109">
    <property type="entry name" value="HIS_KIN"/>
    <property type="match status" value="1"/>
</dbReference>
<dbReference type="SMART" id="SM00387">
    <property type="entry name" value="HATPase_c"/>
    <property type="match status" value="1"/>
</dbReference>
<dbReference type="InterPro" id="IPR003660">
    <property type="entry name" value="HAMP_dom"/>
</dbReference>
<dbReference type="InterPro" id="IPR050351">
    <property type="entry name" value="BphY/WalK/GraS-like"/>
</dbReference>
<evidence type="ECO:0000313" key="15">
    <source>
        <dbReference type="Proteomes" id="UP000598996"/>
    </source>
</evidence>
<evidence type="ECO:0000256" key="6">
    <source>
        <dbReference type="ARBA" id="ARBA00022692"/>
    </source>
</evidence>
<evidence type="ECO:0000256" key="8">
    <source>
        <dbReference type="ARBA" id="ARBA00022989"/>
    </source>
</evidence>
<keyword evidence="7" id="KW-0418">Kinase</keyword>
<dbReference type="Pfam" id="PF00672">
    <property type="entry name" value="HAMP"/>
    <property type="match status" value="1"/>
</dbReference>
<organism evidence="14 15">
    <name type="scientific">Paractinoplanes lichenicola</name>
    <dbReference type="NCBI Taxonomy" id="2802976"/>
    <lineage>
        <taxon>Bacteria</taxon>
        <taxon>Bacillati</taxon>
        <taxon>Actinomycetota</taxon>
        <taxon>Actinomycetes</taxon>
        <taxon>Micromonosporales</taxon>
        <taxon>Micromonosporaceae</taxon>
        <taxon>Paractinoplanes</taxon>
    </lineage>
</organism>
<gene>
    <name evidence="14" type="ORF">JKJ07_29630</name>
</gene>
<keyword evidence="4" id="KW-0597">Phosphoprotein</keyword>
<dbReference type="InterPro" id="IPR005467">
    <property type="entry name" value="His_kinase_dom"/>
</dbReference>
<evidence type="ECO:0000256" key="2">
    <source>
        <dbReference type="ARBA" id="ARBA00004236"/>
    </source>
</evidence>
<dbReference type="PRINTS" id="PR00344">
    <property type="entry name" value="BCTRLSENSOR"/>
</dbReference>
<keyword evidence="8 11" id="KW-1133">Transmembrane helix</keyword>
<dbReference type="EC" id="2.7.13.3" evidence="3"/>
<evidence type="ECO:0000256" key="9">
    <source>
        <dbReference type="ARBA" id="ARBA00023012"/>
    </source>
</evidence>
<dbReference type="SMART" id="SM00304">
    <property type="entry name" value="HAMP"/>
    <property type="match status" value="1"/>
</dbReference>
<comment type="subcellular location">
    <subcellularLocation>
        <location evidence="2">Cell membrane</location>
    </subcellularLocation>
</comment>
<dbReference type="InterPro" id="IPR036890">
    <property type="entry name" value="HATPase_C_sf"/>
</dbReference>